<evidence type="ECO:0000259" key="7">
    <source>
        <dbReference type="PROSITE" id="PS51225"/>
    </source>
</evidence>
<protein>
    <recommendedName>
        <fullName evidence="7">MARVEL domain-containing protein</fullName>
    </recommendedName>
</protein>
<keyword evidence="9" id="KW-1185">Reference proteome</keyword>
<feature type="domain" description="MARVEL" evidence="7">
    <location>
        <begin position="20"/>
        <end position="163"/>
    </location>
</feature>
<dbReference type="InterPro" id="IPR008253">
    <property type="entry name" value="Marvel"/>
</dbReference>
<feature type="transmembrane region" description="Helical" evidence="6">
    <location>
        <begin position="20"/>
        <end position="43"/>
    </location>
</feature>
<dbReference type="Proteomes" id="UP000827092">
    <property type="component" value="Unassembled WGS sequence"/>
</dbReference>
<feature type="transmembrane region" description="Helical" evidence="6">
    <location>
        <begin position="66"/>
        <end position="87"/>
    </location>
</feature>
<proteinExistence type="predicted"/>
<comment type="caution">
    <text evidence="8">The sequence shown here is derived from an EMBL/GenBank/DDBJ whole genome shotgun (WGS) entry which is preliminary data.</text>
</comment>
<evidence type="ECO:0000256" key="4">
    <source>
        <dbReference type="ARBA" id="ARBA00023136"/>
    </source>
</evidence>
<evidence type="ECO:0000313" key="9">
    <source>
        <dbReference type="Proteomes" id="UP000827092"/>
    </source>
</evidence>
<dbReference type="AlphaFoldDB" id="A0AAV6VIF0"/>
<organism evidence="8 9">
    <name type="scientific">Oedothorax gibbosus</name>
    <dbReference type="NCBI Taxonomy" id="931172"/>
    <lineage>
        <taxon>Eukaryota</taxon>
        <taxon>Metazoa</taxon>
        <taxon>Ecdysozoa</taxon>
        <taxon>Arthropoda</taxon>
        <taxon>Chelicerata</taxon>
        <taxon>Arachnida</taxon>
        <taxon>Araneae</taxon>
        <taxon>Araneomorphae</taxon>
        <taxon>Entelegynae</taxon>
        <taxon>Araneoidea</taxon>
        <taxon>Linyphiidae</taxon>
        <taxon>Erigoninae</taxon>
        <taxon>Oedothorax</taxon>
    </lineage>
</organism>
<keyword evidence="4 5" id="KW-0472">Membrane</keyword>
<evidence type="ECO:0000256" key="1">
    <source>
        <dbReference type="ARBA" id="ARBA00004141"/>
    </source>
</evidence>
<dbReference type="PROSITE" id="PS51225">
    <property type="entry name" value="MARVEL"/>
    <property type="match status" value="1"/>
</dbReference>
<sequence length="171" mass="19049">MFPPLEMKQNTKLLGWSSKYISTFQGILNVCQIVLSCVSIHLLRDTCRPAYSSSSGGFVGSAHETYFYLCSFASLVITCVLLFSFSVSHMSFMLAEKTIVCVVLWSTCFLLSFLTSLVLFLYVNAANVLEVFGYSHKIAAAILGFINSGLYLINALKTYRSCKSSWSYLCK</sequence>
<gene>
    <name evidence="8" type="ORF">JTE90_009046</name>
</gene>
<feature type="transmembrane region" description="Helical" evidence="6">
    <location>
        <begin position="134"/>
        <end position="153"/>
    </location>
</feature>
<dbReference type="EMBL" id="JAFNEN010000070">
    <property type="protein sequence ID" value="KAG8196414.1"/>
    <property type="molecule type" value="Genomic_DNA"/>
</dbReference>
<evidence type="ECO:0000313" key="8">
    <source>
        <dbReference type="EMBL" id="KAG8196414.1"/>
    </source>
</evidence>
<comment type="subcellular location">
    <subcellularLocation>
        <location evidence="1">Membrane</location>
        <topology evidence="1">Multi-pass membrane protein</topology>
    </subcellularLocation>
</comment>
<dbReference type="GO" id="GO:0016020">
    <property type="term" value="C:membrane"/>
    <property type="evidence" value="ECO:0007669"/>
    <property type="project" value="UniProtKB-SubCell"/>
</dbReference>
<evidence type="ECO:0000256" key="5">
    <source>
        <dbReference type="PROSITE-ProRule" id="PRU00581"/>
    </source>
</evidence>
<evidence type="ECO:0000256" key="6">
    <source>
        <dbReference type="SAM" id="Phobius"/>
    </source>
</evidence>
<keyword evidence="3 6" id="KW-1133">Transmembrane helix</keyword>
<keyword evidence="2 5" id="KW-0812">Transmembrane</keyword>
<name>A0AAV6VIF0_9ARAC</name>
<evidence type="ECO:0000256" key="2">
    <source>
        <dbReference type="ARBA" id="ARBA00022692"/>
    </source>
</evidence>
<accession>A0AAV6VIF0</accession>
<feature type="transmembrane region" description="Helical" evidence="6">
    <location>
        <begin position="99"/>
        <end position="122"/>
    </location>
</feature>
<reference evidence="8 9" key="1">
    <citation type="journal article" date="2022" name="Nat. Ecol. Evol.">
        <title>A masculinizing supergene underlies an exaggerated male reproductive morph in a spider.</title>
        <authorList>
            <person name="Hendrickx F."/>
            <person name="De Corte Z."/>
            <person name="Sonet G."/>
            <person name="Van Belleghem S.M."/>
            <person name="Kostlbacher S."/>
            <person name="Vangestel C."/>
        </authorList>
    </citation>
    <scope>NUCLEOTIDE SEQUENCE [LARGE SCALE GENOMIC DNA]</scope>
    <source>
        <strain evidence="8">W744_W776</strain>
    </source>
</reference>
<evidence type="ECO:0000256" key="3">
    <source>
        <dbReference type="ARBA" id="ARBA00022989"/>
    </source>
</evidence>